<proteinExistence type="inferred from homology"/>
<dbReference type="InterPro" id="IPR020003">
    <property type="entry name" value="ATPase_a/bsu_AS"/>
</dbReference>
<evidence type="ECO:0000256" key="1">
    <source>
        <dbReference type="ARBA" id="ARBA00004370"/>
    </source>
</evidence>
<keyword evidence="3" id="KW-0813">Transport</keyword>
<evidence type="ECO:0000313" key="14">
    <source>
        <dbReference type="Proteomes" id="UP000217083"/>
    </source>
</evidence>
<dbReference type="RefSeq" id="WP_094926243.1">
    <property type="nucleotide sequence ID" value="NZ_NPIA01000009.1"/>
</dbReference>
<dbReference type="SUPFAM" id="SSF52540">
    <property type="entry name" value="P-loop containing nucleoside triphosphate hydrolases"/>
    <property type="match status" value="1"/>
</dbReference>
<dbReference type="SUPFAM" id="SSF47917">
    <property type="entry name" value="C-terminal domain of alpha and beta subunits of F1 ATP synthase"/>
    <property type="match status" value="1"/>
</dbReference>
<dbReference type="Pfam" id="PF22919">
    <property type="entry name" value="ATP-synt_VA_C"/>
    <property type="match status" value="1"/>
</dbReference>
<dbReference type="InterPro" id="IPR050053">
    <property type="entry name" value="ATPase_alpha/beta_chains"/>
</dbReference>
<evidence type="ECO:0000313" key="13">
    <source>
        <dbReference type="EMBL" id="OZM55999.1"/>
    </source>
</evidence>
<evidence type="ECO:0000256" key="8">
    <source>
        <dbReference type="ARBA" id="ARBA00023136"/>
    </source>
</evidence>
<dbReference type="Gene3D" id="3.40.50.300">
    <property type="entry name" value="P-loop containing nucleotide triphosphate hydrolases"/>
    <property type="match status" value="1"/>
</dbReference>
<dbReference type="InterPro" id="IPR055190">
    <property type="entry name" value="ATP-synt_VA_C"/>
</dbReference>
<keyword evidence="10" id="KW-0066">ATP synthesis</keyword>
<dbReference type="AlphaFoldDB" id="A0A263BQL0"/>
<dbReference type="InterPro" id="IPR027417">
    <property type="entry name" value="P-loop_NTPase"/>
</dbReference>
<keyword evidence="8" id="KW-0472">Membrane</keyword>
<dbReference type="PANTHER" id="PTHR15184">
    <property type="entry name" value="ATP SYNTHASE"/>
    <property type="match status" value="1"/>
</dbReference>
<keyword evidence="6" id="KW-1278">Translocase</keyword>
<dbReference type="Pfam" id="PF13443">
    <property type="entry name" value="HTH_26"/>
    <property type="match status" value="1"/>
</dbReference>
<keyword evidence="9" id="KW-0139">CF(1)</keyword>
<evidence type="ECO:0000259" key="12">
    <source>
        <dbReference type="Pfam" id="PF22919"/>
    </source>
</evidence>
<evidence type="ECO:0000256" key="3">
    <source>
        <dbReference type="ARBA" id="ARBA00022448"/>
    </source>
</evidence>
<gene>
    <name evidence="13" type="ORF">CIB95_14230</name>
</gene>
<dbReference type="Proteomes" id="UP000217083">
    <property type="component" value="Unassembled WGS sequence"/>
</dbReference>
<keyword evidence="14" id="KW-1185">Reference proteome</keyword>
<reference evidence="14" key="1">
    <citation type="submission" date="2017-08" db="EMBL/GenBank/DDBJ databases">
        <authorList>
            <person name="Huang Z."/>
        </authorList>
    </citation>
    <scope>NUCLEOTIDE SEQUENCE [LARGE SCALE GENOMIC DNA]</scope>
    <source>
        <strain evidence="14">SA5d-4</strain>
    </source>
</reference>
<organism evidence="13 14">
    <name type="scientific">Lottiidibacillus patelloidae</name>
    <dbReference type="NCBI Taxonomy" id="2670334"/>
    <lineage>
        <taxon>Bacteria</taxon>
        <taxon>Bacillati</taxon>
        <taxon>Bacillota</taxon>
        <taxon>Bacilli</taxon>
        <taxon>Bacillales</taxon>
        <taxon>Bacillaceae</taxon>
        <taxon>Lottiidibacillus</taxon>
    </lineage>
</organism>
<evidence type="ECO:0000259" key="11">
    <source>
        <dbReference type="Pfam" id="PF13443"/>
    </source>
</evidence>
<comment type="similarity">
    <text evidence="2">Belongs to the ATPase alpha/beta chains family.</text>
</comment>
<protein>
    <submittedName>
        <fullName evidence="13">Uncharacterized protein</fullName>
    </submittedName>
</protein>
<keyword evidence="5" id="KW-0067">ATP-binding</keyword>
<reference evidence="13 14" key="2">
    <citation type="submission" date="2017-09" db="EMBL/GenBank/DDBJ databases">
        <title>Bacillus patelloidae sp. nov., isolated from the intestinal tract of a marine limpet.</title>
        <authorList>
            <person name="Liu R."/>
            <person name="Dong C."/>
            <person name="Shao Z."/>
        </authorList>
    </citation>
    <scope>NUCLEOTIDE SEQUENCE [LARGE SCALE GENOMIC DNA]</scope>
    <source>
        <strain evidence="13 14">SA5d-4</strain>
    </source>
</reference>
<dbReference type="GO" id="GO:0046933">
    <property type="term" value="F:proton-transporting ATP synthase activity, rotational mechanism"/>
    <property type="evidence" value="ECO:0007669"/>
    <property type="project" value="TreeGrafter"/>
</dbReference>
<evidence type="ECO:0000256" key="4">
    <source>
        <dbReference type="ARBA" id="ARBA00022741"/>
    </source>
</evidence>
<dbReference type="Gene3D" id="1.10.1140.10">
    <property type="entry name" value="Bovine Mitochondrial F1-atpase, Atp Synthase Beta Chain, Chain D, domain 3"/>
    <property type="match status" value="1"/>
</dbReference>
<keyword evidence="7" id="KW-0406">Ion transport</keyword>
<evidence type="ECO:0000256" key="5">
    <source>
        <dbReference type="ARBA" id="ARBA00022840"/>
    </source>
</evidence>
<dbReference type="InterPro" id="IPR001387">
    <property type="entry name" value="Cro/C1-type_HTH"/>
</dbReference>
<keyword evidence="4" id="KW-0547">Nucleotide-binding</keyword>
<evidence type="ECO:0000256" key="2">
    <source>
        <dbReference type="ARBA" id="ARBA00008936"/>
    </source>
</evidence>
<dbReference type="EMBL" id="NPIA01000009">
    <property type="protein sequence ID" value="OZM55999.1"/>
    <property type="molecule type" value="Genomic_DNA"/>
</dbReference>
<evidence type="ECO:0000256" key="7">
    <source>
        <dbReference type="ARBA" id="ARBA00023065"/>
    </source>
</evidence>
<dbReference type="InterPro" id="IPR024034">
    <property type="entry name" value="ATPase_F1/V1_b/a_C"/>
</dbReference>
<dbReference type="PANTHER" id="PTHR15184:SF71">
    <property type="entry name" value="ATP SYNTHASE SUBUNIT BETA, MITOCHONDRIAL"/>
    <property type="match status" value="1"/>
</dbReference>
<dbReference type="PROSITE" id="PS00152">
    <property type="entry name" value="ATPASE_ALPHA_BETA"/>
    <property type="match status" value="1"/>
</dbReference>
<evidence type="ECO:0000256" key="9">
    <source>
        <dbReference type="ARBA" id="ARBA00023196"/>
    </source>
</evidence>
<dbReference type="GO" id="GO:0005524">
    <property type="term" value="F:ATP binding"/>
    <property type="evidence" value="ECO:0007669"/>
    <property type="project" value="UniProtKB-KW"/>
</dbReference>
<accession>A0A263BQL0</accession>
<feature type="domain" description="HTH cro/C1-type" evidence="11">
    <location>
        <begin position="5"/>
        <end position="66"/>
    </location>
</feature>
<dbReference type="GO" id="GO:0045259">
    <property type="term" value="C:proton-transporting ATP synthase complex"/>
    <property type="evidence" value="ECO:0007669"/>
    <property type="project" value="UniProtKB-KW"/>
</dbReference>
<comment type="caution">
    <text evidence="13">The sequence shown here is derived from an EMBL/GenBank/DDBJ whole genome shotgun (WGS) entry which is preliminary data.</text>
</comment>
<evidence type="ECO:0000256" key="6">
    <source>
        <dbReference type="ARBA" id="ARBA00022967"/>
    </source>
</evidence>
<comment type="subcellular location">
    <subcellularLocation>
        <location evidence="1">Membrane</location>
    </subcellularLocation>
</comment>
<evidence type="ECO:0000256" key="10">
    <source>
        <dbReference type="ARBA" id="ARBA00023310"/>
    </source>
</evidence>
<name>A0A263BQL0_9BACI</name>
<sequence>MDDIKLNVALLKRKVPNITSAAKAVGLRPATVSNLTTGKIPIERAEVKTLVALAELADCSLDELIIRGQGGEIIETGIKLIDVFAPIVKGGTVGFVARPAMGQLVVLGEIFHRMRQDKFVTVWVKPKEASLGVEDVENEAEYVCKSLDEAYDYIKNIGKKKEVLLGADRTTVLTGEIYSFQEKLQASNLQPITTFLVDPRGDAVDEEEPYGPLDTLLQFDAELVSRRIYPAINPVLSTSIALEGAHVDKIHMDTQQKAKKLLRRYRELRFLINAFGMEKLSEQDKKTFYRGVRLEAYLTQPFFIAEPITNQKGEVTPLQSALQDLNNIMNGNLDNADPNELLYIGQLK</sequence>
<feature type="domain" description="ATP synthase A/B type C-terminal" evidence="12">
    <location>
        <begin position="246"/>
        <end position="308"/>
    </location>
</feature>